<dbReference type="Proteomes" id="UP000186817">
    <property type="component" value="Unassembled WGS sequence"/>
</dbReference>
<evidence type="ECO:0000256" key="1">
    <source>
        <dbReference type="SAM" id="MobiDB-lite"/>
    </source>
</evidence>
<sequence>MKEEQALQVAGDGSNESQTLGDAAKVEEMPIDTTQVGWGGASRARQRERSRTPRMASALQQSCDLDGQNDESRCTAPIVFPRAFVWKVNASSPLLPTRFLAYNLEKAVFGIMRLERFCWSLLISDSTPRRAGVPRGSVSATDAASASCTSSAWATDVAGSAASCSASERAAFSREMASATFLGGSKLILSTSWSTVTFFFFTPFPPEKFVCSYLPEPPLSPAVAFCLTLCGQAILQMWPSVST</sequence>
<protein>
    <submittedName>
        <fullName evidence="2">Uncharacterized protein</fullName>
    </submittedName>
</protein>
<proteinExistence type="predicted"/>
<gene>
    <name evidence="2" type="ORF">AK812_SmicGene5758</name>
</gene>
<accession>A0A1Q9ET17</accession>
<reference evidence="2 3" key="1">
    <citation type="submission" date="2016-02" db="EMBL/GenBank/DDBJ databases">
        <title>Genome analysis of coral dinoflagellate symbionts highlights evolutionary adaptations to a symbiotic lifestyle.</title>
        <authorList>
            <person name="Aranda M."/>
            <person name="Li Y."/>
            <person name="Liew Y.J."/>
            <person name="Baumgarten S."/>
            <person name="Simakov O."/>
            <person name="Wilson M."/>
            <person name="Piel J."/>
            <person name="Ashoor H."/>
            <person name="Bougouffa S."/>
            <person name="Bajic V.B."/>
            <person name="Ryu T."/>
            <person name="Ravasi T."/>
            <person name="Bayer T."/>
            <person name="Micklem G."/>
            <person name="Kim H."/>
            <person name="Bhak J."/>
            <person name="Lajeunesse T.C."/>
            <person name="Voolstra C.R."/>
        </authorList>
    </citation>
    <scope>NUCLEOTIDE SEQUENCE [LARGE SCALE GENOMIC DNA]</scope>
    <source>
        <strain evidence="2 3">CCMP2467</strain>
    </source>
</reference>
<evidence type="ECO:0000313" key="2">
    <source>
        <dbReference type="EMBL" id="OLQ10572.1"/>
    </source>
</evidence>
<comment type="caution">
    <text evidence="2">The sequence shown here is derived from an EMBL/GenBank/DDBJ whole genome shotgun (WGS) entry which is preliminary data.</text>
</comment>
<feature type="region of interest" description="Disordered" evidence="1">
    <location>
        <begin position="1"/>
        <end position="60"/>
    </location>
</feature>
<dbReference type="EMBL" id="LSRX01000076">
    <property type="protein sequence ID" value="OLQ10572.1"/>
    <property type="molecule type" value="Genomic_DNA"/>
</dbReference>
<organism evidence="2 3">
    <name type="scientific">Symbiodinium microadriaticum</name>
    <name type="common">Dinoflagellate</name>
    <name type="synonym">Zooxanthella microadriatica</name>
    <dbReference type="NCBI Taxonomy" id="2951"/>
    <lineage>
        <taxon>Eukaryota</taxon>
        <taxon>Sar</taxon>
        <taxon>Alveolata</taxon>
        <taxon>Dinophyceae</taxon>
        <taxon>Suessiales</taxon>
        <taxon>Symbiodiniaceae</taxon>
        <taxon>Symbiodinium</taxon>
    </lineage>
</organism>
<name>A0A1Q9ET17_SYMMI</name>
<dbReference type="AlphaFoldDB" id="A0A1Q9ET17"/>
<evidence type="ECO:0000313" key="3">
    <source>
        <dbReference type="Proteomes" id="UP000186817"/>
    </source>
</evidence>
<keyword evidence="3" id="KW-1185">Reference proteome</keyword>